<dbReference type="RefSeq" id="WP_135585368.1">
    <property type="nucleotide sequence ID" value="NZ_RQEP01000005.1"/>
</dbReference>
<evidence type="ECO:0000259" key="1">
    <source>
        <dbReference type="Pfam" id="PF00578"/>
    </source>
</evidence>
<evidence type="ECO:0000313" key="2">
    <source>
        <dbReference type="EMBL" id="TGK07476.1"/>
    </source>
</evidence>
<accession>A0A4R9G786</accession>
<name>A0A4R9G786_9LEPT</name>
<gene>
    <name evidence="2" type="ORF">EHO59_05070</name>
</gene>
<reference evidence="2" key="1">
    <citation type="journal article" date="2019" name="PLoS Negl. Trop. Dis.">
        <title>Revisiting the worldwide diversity of Leptospira species in the environment.</title>
        <authorList>
            <person name="Vincent A.T."/>
            <person name="Schiettekatte O."/>
            <person name="Bourhy P."/>
            <person name="Veyrier F.J."/>
            <person name="Picardeau M."/>
        </authorList>
    </citation>
    <scope>NUCLEOTIDE SEQUENCE [LARGE SCALE GENOMIC DNA]</scope>
    <source>
        <strain evidence="2">SSS9</strain>
    </source>
</reference>
<dbReference type="GO" id="GO:0016491">
    <property type="term" value="F:oxidoreductase activity"/>
    <property type="evidence" value="ECO:0007669"/>
    <property type="project" value="InterPro"/>
</dbReference>
<feature type="domain" description="Alkyl hydroperoxide reductase subunit C/ Thiol specific antioxidant" evidence="1">
    <location>
        <begin position="8"/>
        <end position="155"/>
    </location>
</feature>
<dbReference type="InterPro" id="IPR036249">
    <property type="entry name" value="Thioredoxin-like_sf"/>
</dbReference>
<proteinExistence type="predicted"/>
<dbReference type="AlphaFoldDB" id="A0A4R9G786"/>
<dbReference type="EMBL" id="RQEP01000005">
    <property type="protein sequence ID" value="TGK07476.1"/>
    <property type="molecule type" value="Genomic_DNA"/>
</dbReference>
<dbReference type="OrthoDB" id="9809746at2"/>
<comment type="caution">
    <text evidence="2">The sequence shown here is derived from an EMBL/GenBank/DDBJ whole genome shotgun (WGS) entry which is preliminary data.</text>
</comment>
<dbReference type="SUPFAM" id="SSF52833">
    <property type="entry name" value="Thioredoxin-like"/>
    <property type="match status" value="1"/>
</dbReference>
<organism evidence="2 3">
    <name type="scientific">Leptospira semungkisensis</name>
    <dbReference type="NCBI Taxonomy" id="2484985"/>
    <lineage>
        <taxon>Bacteria</taxon>
        <taxon>Pseudomonadati</taxon>
        <taxon>Spirochaetota</taxon>
        <taxon>Spirochaetia</taxon>
        <taxon>Leptospirales</taxon>
        <taxon>Leptospiraceae</taxon>
        <taxon>Leptospira</taxon>
    </lineage>
</organism>
<dbReference type="Pfam" id="PF00578">
    <property type="entry name" value="AhpC-TSA"/>
    <property type="match status" value="1"/>
</dbReference>
<evidence type="ECO:0000313" key="3">
    <source>
        <dbReference type="Proteomes" id="UP000297453"/>
    </source>
</evidence>
<dbReference type="GO" id="GO:0016209">
    <property type="term" value="F:antioxidant activity"/>
    <property type="evidence" value="ECO:0007669"/>
    <property type="project" value="InterPro"/>
</dbReference>
<dbReference type="Proteomes" id="UP000297453">
    <property type="component" value="Unassembled WGS sequence"/>
</dbReference>
<keyword evidence="3" id="KW-1185">Reference proteome</keyword>
<sequence>MIHSSELARDFEYMDLEGNSHRLSELKGKKILLSFLRNGACALCNLRVHSLIKSYPELKGLSILAIFESKREDMLPYVGKQNPPFTLVSDPEAKIYSLYEIEVSQEKVQNSMDSATVHDKIQEANAAGFSLTPQEGSNFFRIPADFLIDEDFKIHKAFYSSLVGDHIDLKEIADWSASVTV</sequence>
<dbReference type="InterPro" id="IPR000866">
    <property type="entry name" value="AhpC/TSA"/>
</dbReference>
<protein>
    <submittedName>
        <fullName evidence="2">Redoxin</fullName>
    </submittedName>
</protein>
<dbReference type="Gene3D" id="3.40.30.10">
    <property type="entry name" value="Glutaredoxin"/>
    <property type="match status" value="1"/>
</dbReference>